<evidence type="ECO:0000256" key="4">
    <source>
        <dbReference type="ARBA" id="ARBA00022619"/>
    </source>
</evidence>
<dbReference type="NCBIfam" id="NF001591">
    <property type="entry name" value="PRK00393.1"/>
    <property type="match status" value="1"/>
</dbReference>
<name>A0ABP9AS89_9ACTN</name>
<dbReference type="PANTHER" id="PTHR21327">
    <property type="entry name" value="GTP CYCLOHYDROLASE II-RELATED"/>
    <property type="match status" value="1"/>
</dbReference>
<keyword evidence="14" id="KW-1185">Reference proteome</keyword>
<dbReference type="InterPro" id="IPR000926">
    <property type="entry name" value="RibA"/>
</dbReference>
<dbReference type="CDD" id="cd00641">
    <property type="entry name" value="GTP_cyclohydro2"/>
    <property type="match status" value="1"/>
</dbReference>
<dbReference type="InterPro" id="IPR036144">
    <property type="entry name" value="RibA-like_sf"/>
</dbReference>
<evidence type="ECO:0000256" key="9">
    <source>
        <dbReference type="ARBA" id="ARBA00023134"/>
    </source>
</evidence>
<evidence type="ECO:0000256" key="2">
    <source>
        <dbReference type="ARBA" id="ARBA00004853"/>
    </source>
</evidence>
<keyword evidence="6" id="KW-0547">Nucleotide-binding</keyword>
<evidence type="ECO:0000256" key="7">
    <source>
        <dbReference type="ARBA" id="ARBA00022801"/>
    </source>
</evidence>
<dbReference type="Gene3D" id="3.40.50.10990">
    <property type="entry name" value="GTP cyclohydrolase II"/>
    <property type="match status" value="1"/>
</dbReference>
<sequence length="218" mass="24136">MSSMSTTAADHPAPLRPGTVRADVPVPVQTSSGTVMARMVTFAGLVDEREHIALVFGDRQREAPLVRVHSECLTGDVFGSGRCDCGPQLREAVNLLAAEGGFLLYMRQEGRGIGLYNKLDAYLLQDQGLDTFAANRELDFADDLRDYRPAVQMLAAFSVRAVHLITNNPDKARQLDDNGVEVRFTRTTSTFVRNSNRDYLLAKKFAGHRIQIPDPERT</sequence>
<organism evidence="13 14">
    <name type="scientific">Streptomyces ziwulingensis</name>
    <dbReference type="NCBI Taxonomy" id="1045501"/>
    <lineage>
        <taxon>Bacteria</taxon>
        <taxon>Bacillati</taxon>
        <taxon>Actinomycetota</taxon>
        <taxon>Actinomycetes</taxon>
        <taxon>Kitasatosporales</taxon>
        <taxon>Streptomycetaceae</taxon>
        <taxon>Streptomyces</taxon>
    </lineage>
</organism>
<accession>A0ABP9AS89</accession>
<comment type="cofactor">
    <cofactor evidence="1">
        <name>Zn(2+)</name>
        <dbReference type="ChEBI" id="CHEBI:29105"/>
    </cofactor>
</comment>
<comment type="pathway">
    <text evidence="2">Cofactor biosynthesis; riboflavin biosynthesis; 5-amino-6-(D-ribitylamino)uracil from GTP: step 1/4.</text>
</comment>
<keyword evidence="4" id="KW-0686">Riboflavin biosynthesis</keyword>
<evidence type="ECO:0000313" key="14">
    <source>
        <dbReference type="Proteomes" id="UP001501265"/>
    </source>
</evidence>
<dbReference type="Pfam" id="PF00925">
    <property type="entry name" value="GTP_cyclohydro2"/>
    <property type="match status" value="1"/>
</dbReference>
<evidence type="ECO:0000313" key="13">
    <source>
        <dbReference type="EMBL" id="GAA4785515.1"/>
    </source>
</evidence>
<evidence type="ECO:0000256" key="3">
    <source>
        <dbReference type="ARBA" id="ARBA00012762"/>
    </source>
</evidence>
<feature type="domain" description="GTP cyclohydrolase II" evidence="12">
    <location>
        <begin position="27"/>
        <end position="183"/>
    </location>
</feature>
<keyword evidence="9" id="KW-0342">GTP-binding</keyword>
<dbReference type="InterPro" id="IPR032677">
    <property type="entry name" value="GTP_cyclohydro_II"/>
</dbReference>
<dbReference type="SUPFAM" id="SSF142695">
    <property type="entry name" value="RibA-like"/>
    <property type="match status" value="1"/>
</dbReference>
<dbReference type="PANTHER" id="PTHR21327:SF18">
    <property type="entry name" value="3,4-DIHYDROXY-2-BUTANONE 4-PHOSPHATE SYNTHASE"/>
    <property type="match status" value="1"/>
</dbReference>
<evidence type="ECO:0000256" key="8">
    <source>
        <dbReference type="ARBA" id="ARBA00022833"/>
    </source>
</evidence>
<gene>
    <name evidence="13" type="ORF">GCM10023220_06520</name>
</gene>
<protein>
    <recommendedName>
        <fullName evidence="3">GTP cyclohydrolase II</fullName>
        <ecNumber evidence="3">3.5.4.25</ecNumber>
    </recommendedName>
</protein>
<dbReference type="EMBL" id="BAABIG010000007">
    <property type="protein sequence ID" value="GAA4785515.1"/>
    <property type="molecule type" value="Genomic_DNA"/>
</dbReference>
<dbReference type="EC" id="3.5.4.25" evidence="3"/>
<evidence type="ECO:0000256" key="10">
    <source>
        <dbReference type="ARBA" id="ARBA00049295"/>
    </source>
</evidence>
<comment type="catalytic activity">
    <reaction evidence="10">
        <text>GTP + 4 H2O = 2,5-diamino-6-hydroxy-4-(5-phosphoribosylamino)-pyrimidine + formate + 2 phosphate + 3 H(+)</text>
        <dbReference type="Rhea" id="RHEA:23704"/>
        <dbReference type="ChEBI" id="CHEBI:15377"/>
        <dbReference type="ChEBI" id="CHEBI:15378"/>
        <dbReference type="ChEBI" id="CHEBI:15740"/>
        <dbReference type="ChEBI" id="CHEBI:37565"/>
        <dbReference type="ChEBI" id="CHEBI:43474"/>
        <dbReference type="ChEBI" id="CHEBI:58614"/>
        <dbReference type="EC" id="3.5.4.25"/>
    </reaction>
</comment>
<feature type="region of interest" description="Disordered" evidence="11">
    <location>
        <begin position="1"/>
        <end position="24"/>
    </location>
</feature>
<proteinExistence type="predicted"/>
<keyword evidence="5" id="KW-0479">Metal-binding</keyword>
<comment type="caution">
    <text evidence="13">The sequence shown here is derived from an EMBL/GenBank/DDBJ whole genome shotgun (WGS) entry which is preliminary data.</text>
</comment>
<dbReference type="RefSeq" id="WP_345617295.1">
    <property type="nucleotide sequence ID" value="NZ_BAABIG010000007.1"/>
</dbReference>
<evidence type="ECO:0000256" key="1">
    <source>
        <dbReference type="ARBA" id="ARBA00001947"/>
    </source>
</evidence>
<reference evidence="14" key="1">
    <citation type="journal article" date="2019" name="Int. J. Syst. Evol. Microbiol.">
        <title>The Global Catalogue of Microorganisms (GCM) 10K type strain sequencing project: providing services to taxonomists for standard genome sequencing and annotation.</title>
        <authorList>
            <consortium name="The Broad Institute Genomics Platform"/>
            <consortium name="The Broad Institute Genome Sequencing Center for Infectious Disease"/>
            <person name="Wu L."/>
            <person name="Ma J."/>
        </authorList>
    </citation>
    <scope>NUCLEOTIDE SEQUENCE [LARGE SCALE GENOMIC DNA]</scope>
    <source>
        <strain evidence="14">JCM 18081</strain>
    </source>
</reference>
<keyword evidence="8" id="KW-0862">Zinc</keyword>
<evidence type="ECO:0000256" key="6">
    <source>
        <dbReference type="ARBA" id="ARBA00022741"/>
    </source>
</evidence>
<evidence type="ECO:0000256" key="5">
    <source>
        <dbReference type="ARBA" id="ARBA00022723"/>
    </source>
</evidence>
<dbReference type="Proteomes" id="UP001501265">
    <property type="component" value="Unassembled WGS sequence"/>
</dbReference>
<evidence type="ECO:0000259" key="12">
    <source>
        <dbReference type="Pfam" id="PF00925"/>
    </source>
</evidence>
<keyword evidence="7" id="KW-0378">Hydrolase</keyword>
<evidence type="ECO:0000256" key="11">
    <source>
        <dbReference type="SAM" id="MobiDB-lite"/>
    </source>
</evidence>